<reference evidence="1 3" key="1">
    <citation type="journal article" date="2011" name="Nature">
        <title>The Medicago genome provides insight into the evolution of rhizobial symbioses.</title>
        <authorList>
            <person name="Young N.D."/>
            <person name="Debelle F."/>
            <person name="Oldroyd G.E."/>
            <person name="Geurts R."/>
            <person name="Cannon S.B."/>
            <person name="Udvardi M.K."/>
            <person name="Benedito V.A."/>
            <person name="Mayer K.F."/>
            <person name="Gouzy J."/>
            <person name="Schoof H."/>
            <person name="Van de Peer Y."/>
            <person name="Proost S."/>
            <person name="Cook D.R."/>
            <person name="Meyers B.C."/>
            <person name="Spannagl M."/>
            <person name="Cheung F."/>
            <person name="De Mita S."/>
            <person name="Krishnakumar V."/>
            <person name="Gundlach H."/>
            <person name="Zhou S."/>
            <person name="Mudge J."/>
            <person name="Bharti A.K."/>
            <person name="Murray J.D."/>
            <person name="Naoumkina M.A."/>
            <person name="Rosen B."/>
            <person name="Silverstein K.A."/>
            <person name="Tang H."/>
            <person name="Rombauts S."/>
            <person name="Zhao P.X."/>
            <person name="Zhou P."/>
            <person name="Barbe V."/>
            <person name="Bardou P."/>
            <person name="Bechner M."/>
            <person name="Bellec A."/>
            <person name="Berger A."/>
            <person name="Berges H."/>
            <person name="Bidwell S."/>
            <person name="Bisseling T."/>
            <person name="Choisne N."/>
            <person name="Couloux A."/>
            <person name="Denny R."/>
            <person name="Deshpande S."/>
            <person name="Dai X."/>
            <person name="Doyle J.J."/>
            <person name="Dudez A.M."/>
            <person name="Farmer A.D."/>
            <person name="Fouteau S."/>
            <person name="Franken C."/>
            <person name="Gibelin C."/>
            <person name="Gish J."/>
            <person name="Goldstein S."/>
            <person name="Gonzalez A.J."/>
            <person name="Green P.J."/>
            <person name="Hallab A."/>
            <person name="Hartog M."/>
            <person name="Hua A."/>
            <person name="Humphray S.J."/>
            <person name="Jeong D.H."/>
            <person name="Jing Y."/>
            <person name="Jocker A."/>
            <person name="Kenton S.M."/>
            <person name="Kim D.J."/>
            <person name="Klee K."/>
            <person name="Lai H."/>
            <person name="Lang C."/>
            <person name="Lin S."/>
            <person name="Macmil S.L."/>
            <person name="Magdelenat G."/>
            <person name="Matthews L."/>
            <person name="McCorrison J."/>
            <person name="Monaghan E.L."/>
            <person name="Mun J.H."/>
            <person name="Najar F.Z."/>
            <person name="Nicholson C."/>
            <person name="Noirot C."/>
            <person name="O'Bleness M."/>
            <person name="Paule C.R."/>
            <person name="Poulain J."/>
            <person name="Prion F."/>
            <person name="Qin B."/>
            <person name="Qu C."/>
            <person name="Retzel E.F."/>
            <person name="Riddle C."/>
            <person name="Sallet E."/>
            <person name="Samain S."/>
            <person name="Samson N."/>
            <person name="Sanders I."/>
            <person name="Saurat O."/>
            <person name="Scarpelli C."/>
            <person name="Schiex T."/>
            <person name="Segurens B."/>
            <person name="Severin A.J."/>
            <person name="Sherrier D.J."/>
            <person name="Shi R."/>
            <person name="Sims S."/>
            <person name="Singer S.R."/>
            <person name="Sinharoy S."/>
            <person name="Sterck L."/>
            <person name="Viollet A."/>
            <person name="Wang B.B."/>
            <person name="Wang K."/>
            <person name="Wang M."/>
            <person name="Wang X."/>
            <person name="Warfsmann J."/>
            <person name="Weissenbach J."/>
            <person name="White D.D."/>
            <person name="White J.D."/>
            <person name="Wiley G.B."/>
            <person name="Wincker P."/>
            <person name="Xing Y."/>
            <person name="Yang L."/>
            <person name="Yao Z."/>
            <person name="Ying F."/>
            <person name="Zhai J."/>
            <person name="Zhou L."/>
            <person name="Zuber A."/>
            <person name="Denarie J."/>
            <person name="Dixon R.A."/>
            <person name="May G.D."/>
            <person name="Schwartz D.C."/>
            <person name="Rogers J."/>
            <person name="Quetier F."/>
            <person name="Town C.D."/>
            <person name="Roe B.A."/>
        </authorList>
    </citation>
    <scope>NUCLEOTIDE SEQUENCE [LARGE SCALE GENOMIC DNA]</scope>
    <source>
        <strain evidence="1">A17</strain>
        <strain evidence="2 3">cv. Jemalong A17</strain>
    </source>
</reference>
<dbReference type="EMBL" id="CM001221">
    <property type="protein sequence ID" value="AES93954.1"/>
    <property type="molecule type" value="Genomic_DNA"/>
</dbReference>
<evidence type="ECO:0000313" key="3">
    <source>
        <dbReference type="Proteomes" id="UP000002051"/>
    </source>
</evidence>
<dbReference type="Proteomes" id="UP000002051">
    <property type="component" value="Chromosome 5"/>
</dbReference>
<keyword evidence="3" id="KW-1185">Reference proteome</keyword>
<evidence type="ECO:0000313" key="2">
    <source>
        <dbReference type="EnsemblPlants" id="AES93954"/>
    </source>
</evidence>
<protein>
    <submittedName>
        <fullName evidence="1 2">Uncharacterized protein</fullName>
    </submittedName>
</protein>
<sequence length="131" mass="14917">MSGSRQLLEEPNHAGMRGIMRPCRYGTTWLKEACLTWSNFGMGDLPVSVRVRTKHAEKTRVGLWGQSTMLKAVWDVTISQYSVRHFPNEVSRTILKGKRKTITLIDDQTQRQYNCHLIIADGASYENYLGG</sequence>
<dbReference type="PaxDb" id="3880-AES93954"/>
<accession>G7KAK8</accession>
<proteinExistence type="predicted"/>
<name>G7KAK8_MEDTR</name>
<evidence type="ECO:0000313" key="1">
    <source>
        <dbReference type="EMBL" id="AES93954.1"/>
    </source>
</evidence>
<organism evidence="1 3">
    <name type="scientific">Medicago truncatula</name>
    <name type="common">Barrel medic</name>
    <name type="synonym">Medicago tribuloides</name>
    <dbReference type="NCBI Taxonomy" id="3880"/>
    <lineage>
        <taxon>Eukaryota</taxon>
        <taxon>Viridiplantae</taxon>
        <taxon>Streptophyta</taxon>
        <taxon>Embryophyta</taxon>
        <taxon>Tracheophyta</taxon>
        <taxon>Spermatophyta</taxon>
        <taxon>Magnoliopsida</taxon>
        <taxon>eudicotyledons</taxon>
        <taxon>Gunneridae</taxon>
        <taxon>Pentapetalae</taxon>
        <taxon>rosids</taxon>
        <taxon>fabids</taxon>
        <taxon>Fabales</taxon>
        <taxon>Fabaceae</taxon>
        <taxon>Papilionoideae</taxon>
        <taxon>50 kb inversion clade</taxon>
        <taxon>NPAAA clade</taxon>
        <taxon>Hologalegina</taxon>
        <taxon>IRL clade</taxon>
        <taxon>Trifolieae</taxon>
        <taxon>Medicago</taxon>
    </lineage>
</organism>
<reference evidence="1 3" key="2">
    <citation type="journal article" date="2014" name="BMC Genomics">
        <title>An improved genome release (version Mt4.0) for the model legume Medicago truncatula.</title>
        <authorList>
            <person name="Tang H."/>
            <person name="Krishnakumar V."/>
            <person name="Bidwell S."/>
            <person name="Rosen B."/>
            <person name="Chan A."/>
            <person name="Zhou S."/>
            <person name="Gentzbittel L."/>
            <person name="Childs K.L."/>
            <person name="Yandell M."/>
            <person name="Gundlach H."/>
            <person name="Mayer K.F."/>
            <person name="Schwartz D.C."/>
            <person name="Town C.D."/>
        </authorList>
    </citation>
    <scope>GENOME REANNOTATION</scope>
    <source>
        <strain evidence="2 3">cv. Jemalong A17</strain>
    </source>
</reference>
<dbReference type="HOGENOM" id="CLU_158894_0_0_1"/>
<reference evidence="2" key="3">
    <citation type="submission" date="2015-04" db="UniProtKB">
        <authorList>
            <consortium name="EnsemblPlants"/>
        </authorList>
    </citation>
    <scope>IDENTIFICATION</scope>
    <source>
        <strain evidence="2">cv. Jemalong A17</strain>
    </source>
</reference>
<gene>
    <name evidence="1" type="ordered locus">MTR_5g009340</name>
</gene>
<dbReference type="AlphaFoldDB" id="G7KAK8"/>
<dbReference type="EnsemblPlants" id="AES93954">
    <property type="protein sequence ID" value="AES93954"/>
    <property type="gene ID" value="MTR_5g009340"/>
</dbReference>